<organism evidence="1 2">
    <name type="scientific">Microbacterium horticulturae</name>
    <dbReference type="NCBI Taxonomy" id="3028316"/>
    <lineage>
        <taxon>Bacteria</taxon>
        <taxon>Bacillati</taxon>
        <taxon>Actinomycetota</taxon>
        <taxon>Actinomycetes</taxon>
        <taxon>Micrococcales</taxon>
        <taxon>Microbacteriaceae</taxon>
        <taxon>Microbacterium</taxon>
    </lineage>
</organism>
<reference evidence="1 2" key="1">
    <citation type="submission" date="2023-03" db="EMBL/GenBank/DDBJ databases">
        <title>Genome sequence of Microbacterium sp. KACC 23027.</title>
        <authorList>
            <person name="Kim S."/>
            <person name="Heo J."/>
            <person name="Kwon S.-W."/>
        </authorList>
    </citation>
    <scope>NUCLEOTIDE SEQUENCE [LARGE SCALE GENOMIC DNA]</scope>
    <source>
        <strain evidence="1 2">KACC 23027</strain>
    </source>
</reference>
<dbReference type="Proteomes" id="UP001214553">
    <property type="component" value="Chromosome"/>
</dbReference>
<keyword evidence="2" id="KW-1185">Reference proteome</keyword>
<protein>
    <recommendedName>
        <fullName evidence="3">Excreted virulence factor EspC, type VII ESX diderm</fullName>
    </recommendedName>
</protein>
<accession>A0ABY8C019</accession>
<evidence type="ECO:0000313" key="2">
    <source>
        <dbReference type="Proteomes" id="UP001214553"/>
    </source>
</evidence>
<proteinExistence type="predicted"/>
<evidence type="ECO:0000313" key="1">
    <source>
        <dbReference type="EMBL" id="WEG08580.1"/>
    </source>
</evidence>
<dbReference type="EMBL" id="CP119108">
    <property type="protein sequence ID" value="WEG08580.1"/>
    <property type="molecule type" value="Genomic_DNA"/>
</dbReference>
<evidence type="ECO:0008006" key="3">
    <source>
        <dbReference type="Google" id="ProtNLM"/>
    </source>
</evidence>
<sequence>MSGTIAVQSATLTAGIQSLRTATDDFDAEVSRKNPDASDTGLAAPLLESALATVTQVALRLVFEVDTIADAAESGAAAMSDYDARAKTAIADLKVGG</sequence>
<dbReference type="RefSeq" id="WP_275277908.1">
    <property type="nucleotide sequence ID" value="NZ_CP119108.1"/>
</dbReference>
<gene>
    <name evidence="1" type="ORF">PU630_15240</name>
</gene>
<name>A0ABY8C019_9MICO</name>